<feature type="compositionally biased region" description="Polar residues" evidence="2">
    <location>
        <begin position="337"/>
        <end position="348"/>
    </location>
</feature>
<evidence type="ECO:0000256" key="1">
    <source>
        <dbReference type="ARBA" id="ARBA00023026"/>
    </source>
</evidence>
<feature type="compositionally biased region" description="Low complexity" evidence="2">
    <location>
        <begin position="185"/>
        <end position="198"/>
    </location>
</feature>
<evidence type="ECO:0000256" key="2">
    <source>
        <dbReference type="SAM" id="MobiDB-lite"/>
    </source>
</evidence>
<protein>
    <submittedName>
        <fullName evidence="3">Uncharacterized protein</fullName>
    </submittedName>
</protein>
<keyword evidence="1" id="KW-0843">Virulence</keyword>
<dbReference type="InterPro" id="IPR009003">
    <property type="entry name" value="Peptidase_S1_PA"/>
</dbReference>
<feature type="region of interest" description="Disordered" evidence="2">
    <location>
        <begin position="293"/>
        <end position="357"/>
    </location>
</feature>
<proteinExistence type="predicted"/>
<accession>A0A7S3QAD8</accession>
<feature type="compositionally biased region" description="Acidic residues" evidence="2">
    <location>
        <begin position="966"/>
        <end position="983"/>
    </location>
</feature>
<name>A0A7S3QAD8_9STRA</name>
<feature type="compositionally biased region" description="Basic and acidic residues" evidence="2">
    <location>
        <begin position="104"/>
        <end position="113"/>
    </location>
</feature>
<dbReference type="SUPFAM" id="SSF50494">
    <property type="entry name" value="Trypsin-like serine proteases"/>
    <property type="match status" value="1"/>
</dbReference>
<feature type="region of interest" description="Disordered" evidence="2">
    <location>
        <begin position="773"/>
        <end position="801"/>
    </location>
</feature>
<feature type="compositionally biased region" description="Basic residues" evidence="2">
    <location>
        <begin position="301"/>
        <end position="320"/>
    </location>
</feature>
<feature type="compositionally biased region" description="Low complexity" evidence="2">
    <location>
        <begin position="122"/>
        <end position="134"/>
    </location>
</feature>
<gene>
    <name evidence="3" type="ORF">CDEB00056_LOCUS14968</name>
</gene>
<feature type="region of interest" description="Disordered" evidence="2">
    <location>
        <begin position="966"/>
        <end position="988"/>
    </location>
</feature>
<feature type="compositionally biased region" description="Low complexity" evidence="2">
    <location>
        <begin position="241"/>
        <end position="266"/>
    </location>
</feature>
<organism evidence="3">
    <name type="scientific">Chaetoceros debilis</name>
    <dbReference type="NCBI Taxonomy" id="122233"/>
    <lineage>
        <taxon>Eukaryota</taxon>
        <taxon>Sar</taxon>
        <taxon>Stramenopiles</taxon>
        <taxon>Ochrophyta</taxon>
        <taxon>Bacillariophyta</taxon>
        <taxon>Coscinodiscophyceae</taxon>
        <taxon>Chaetocerotophycidae</taxon>
        <taxon>Chaetocerotales</taxon>
        <taxon>Chaetocerotaceae</taxon>
        <taxon>Chaetoceros</taxon>
    </lineage>
</organism>
<feature type="region of interest" description="Disordered" evidence="2">
    <location>
        <begin position="234"/>
        <end position="273"/>
    </location>
</feature>
<dbReference type="EMBL" id="HBIO01019443">
    <property type="protein sequence ID" value="CAE0470115.1"/>
    <property type="molecule type" value="Transcribed_RNA"/>
</dbReference>
<dbReference type="Pfam" id="PF13365">
    <property type="entry name" value="Trypsin_2"/>
    <property type="match status" value="1"/>
</dbReference>
<evidence type="ECO:0000313" key="3">
    <source>
        <dbReference type="EMBL" id="CAE0470115.1"/>
    </source>
</evidence>
<dbReference type="InterPro" id="IPR043504">
    <property type="entry name" value="Peptidase_S1_PA_chymotrypsin"/>
</dbReference>
<sequence length="1874" mass="207692">MGRERSGHIRSTSTRKQGSNNNAVLMASTCILALLYKNSNAFILQGAYSFTIISSPPGVLVPGARTSIEAQALISSSILARKNNEVYQTSSSSRRRPRPLFMSENDRNDMHQAEEDDEPNKSSSSSTSSSSSSSAYQPSGRSLRSRGDARKNSTATDNDDEKTSRTTPSTANGHADGTNPDPDPATSASTSSSSSSTSRRPHRTEQIEKLQGIWWTSEQKDQLVQINSSYATFDAPQRKQGSSTTNNTGTGTTNNTSTSTSTSTGTASPPAVVYPLGGTDEIVTLRTFKLLPSSTSTTSKSRSRRSSRNNHPHHHHHDYHHHHDDNNGDGDGDISPQWISSPVSQDQASRQEHAMKISSCSTWERCTDPQRYWMSERQQPHSRSHVIPGYEPSLITLMMNGGPHWSSSPVDVIRACIKKGVQIEDFELLSSLHQYYVNVKNPISIDAEKGHDEKGMGMGMGIGRGIGIGGGVGGMSMSNNKPLRSNAGCIQMPSLVELQLAKSPVGKMFDYGKQRTRESRKVASQLRGYGKQKRKNRKKDGVPLTIDIDFTLSGNKKKISRAISGVSTTLSQITKLEDEFYCDEDSYNNGQGQGGCAKMKTLKTCNYPDLNKVRTGFTTVSRTASSTASRAFSLGRKTGKSLSDSWHEARNNGNVTIPLHSGLRRVSTSLGIEDHLTKQNTLTNFLEAQREIVEAQGKIVAADDEISDVSNLSFTLAPSPPHNGVIRDWSISPPLPQVPLKLESDDNDNDDDAKPVNVKSRINKFEGLVKAHDGLSGPVTPRRRGRGVSNILPQVASPPSSMFMKMGGPRFPNMFRPGEQVFSPAPEKANLEDEVDSSTTRKNLFQEPSHNDVVKIVLLGSPSPRSEKFSIASELSGCKRKKRSRNKVHANIYEWDQPNGSNEGRNIKANLWDLQSSFEDRPGRENSSNCRSRPHHATQSLFFSPNSLYIIVWDMAIHNPGANDFVPDDYSEDSDSEYESDEEYDKKKRDRVIQRDIDEHVMYWIRVIVEKKLSGCAIMPVVISSPLLDENEVNHRRSMLFETLAQYKPKGSIQPQIIADDKCESFPIISPNDPSGLDRLKRDALMKLNSILKDGSPRNAPSDFKDHFYCELSPVVISVRDAISEFKDKGFELLHFEQVYVKLAEKPPEVENFTQYHVREALSFLSSIGSIIFFDDLTSASIDQLSEYIILDPKWLSKAISQVLREDWRQTLNNSKHNLIEMNDDDRSTLSSMRPNPDCPHITSDETIKLWKASNYVIDQYDKLPEFYTSSICDFLQNLCEHLGIFTLVETDDTTDDTKQDCYLLSGMKDDVPPDFWSFKAKNDWKTTLCNSWILTESPPCKFFDQICGAVFEELTKLHTQSQRSSRGPFIRQPKIMCWKNAMYISVVEAMPIGDRMDTIPAEFFVSLVYPDSPLCVSTSMMCGNDLRLIVSAKGYRGKGCEKIWNLGYSAILDALDTIVENATKAATKQTMCPSCLLSTDPCKAHAWDAEYVAAHRNEFTIRCPHHGPVDTPQLLGPEDDDDNSTVATGIGTAATGICTAYTSLTTGTTQTAASAMTAGTNSPRSTFEQLSPSVVIVGHWDAAKSKILNVGSGFVCDSKLGLIMTAGHIFYDLKMNERIEPKIGKAFTSDKKDGRVQAVVGILKPGTTAASFQYIAEIIAHCTSDADACILRLTRKFESPADVVDGVYLPPQPEFPFGARHKISSEGLRKLKLSRHVELESNIRVLGYDQSGDGGLHVPGSVVHQNIGLTKGYVNKKLPRFDRFSKPVINSRTRIDEDVPHESGKHERSERNLDKLFVPQEEIVVICPTQIGTSGGPCVNEDGEVIGIVSRTDPIETTRCYLAPSRLINDLLRKAKNKCRQQQRTPAPWRYDA</sequence>
<dbReference type="Gene3D" id="2.40.10.10">
    <property type="entry name" value="Trypsin-like serine proteases"/>
    <property type="match status" value="1"/>
</dbReference>
<reference evidence="3" key="1">
    <citation type="submission" date="2021-01" db="EMBL/GenBank/DDBJ databases">
        <authorList>
            <person name="Corre E."/>
            <person name="Pelletier E."/>
            <person name="Niang G."/>
            <person name="Scheremetjew M."/>
            <person name="Finn R."/>
            <person name="Kale V."/>
            <person name="Holt S."/>
            <person name="Cochrane G."/>
            <person name="Meng A."/>
            <person name="Brown T."/>
            <person name="Cohen L."/>
        </authorList>
    </citation>
    <scope>NUCLEOTIDE SEQUENCE</scope>
    <source>
        <strain evidence="3">MM31A-1</strain>
    </source>
</reference>
<feature type="region of interest" description="Disordered" evidence="2">
    <location>
        <begin position="84"/>
        <end position="205"/>
    </location>
</feature>